<evidence type="ECO:0000256" key="7">
    <source>
        <dbReference type="ARBA" id="ARBA00022694"/>
    </source>
</evidence>
<name>A0AAJ0GQT8_9PEZI</name>
<evidence type="ECO:0000256" key="11">
    <source>
        <dbReference type="ARBA" id="ARBA00023163"/>
    </source>
</evidence>
<gene>
    <name evidence="15" type="ORF">B0T15DRAFT_535803</name>
</gene>
<feature type="compositionally biased region" description="Polar residues" evidence="14">
    <location>
        <begin position="1"/>
        <end position="22"/>
    </location>
</feature>
<keyword evidence="6" id="KW-0158">Chromosome</keyword>
<evidence type="ECO:0000313" key="15">
    <source>
        <dbReference type="EMBL" id="KAK3304210.1"/>
    </source>
</evidence>
<evidence type="ECO:0000256" key="2">
    <source>
        <dbReference type="ARBA" id="ARBA00004574"/>
    </source>
</evidence>
<keyword evidence="7" id="KW-0819">tRNA processing</keyword>
<dbReference type="GO" id="GO:0005634">
    <property type="term" value="C:nucleus"/>
    <property type="evidence" value="ECO:0007669"/>
    <property type="project" value="UniProtKB-SubCell"/>
</dbReference>
<comment type="subcellular location">
    <subcellularLocation>
        <location evidence="2">Chromosome</location>
        <location evidence="2">Telomere</location>
    </subcellularLocation>
    <subcellularLocation>
        <location evidence="1">Nucleus</location>
    </subcellularLocation>
</comment>
<keyword evidence="10" id="KW-0010">Activator</keyword>
<accession>A0AAJ0GQT8</accession>
<evidence type="ECO:0000256" key="4">
    <source>
        <dbReference type="ARBA" id="ARBA00011534"/>
    </source>
</evidence>
<keyword evidence="8" id="KW-0779">Telomere</keyword>
<evidence type="ECO:0000256" key="14">
    <source>
        <dbReference type="SAM" id="MobiDB-lite"/>
    </source>
</evidence>
<organism evidence="15 16">
    <name type="scientific">Chaetomium strumarium</name>
    <dbReference type="NCBI Taxonomy" id="1170767"/>
    <lineage>
        <taxon>Eukaryota</taxon>
        <taxon>Fungi</taxon>
        <taxon>Dikarya</taxon>
        <taxon>Ascomycota</taxon>
        <taxon>Pezizomycotina</taxon>
        <taxon>Sordariomycetes</taxon>
        <taxon>Sordariomycetidae</taxon>
        <taxon>Sordariales</taxon>
        <taxon>Chaetomiaceae</taxon>
        <taxon>Chaetomium</taxon>
    </lineage>
</organism>
<keyword evidence="12" id="KW-0539">Nucleus</keyword>
<dbReference type="AlphaFoldDB" id="A0AAJ0GQT8"/>
<dbReference type="GO" id="GO:0008033">
    <property type="term" value="P:tRNA processing"/>
    <property type="evidence" value="ECO:0007669"/>
    <property type="project" value="UniProtKB-KW"/>
</dbReference>
<keyword evidence="11" id="KW-0804">Transcription</keyword>
<comment type="similarity">
    <text evidence="3">Belongs to the GON7 family.</text>
</comment>
<evidence type="ECO:0000256" key="10">
    <source>
        <dbReference type="ARBA" id="ARBA00023159"/>
    </source>
</evidence>
<evidence type="ECO:0000256" key="8">
    <source>
        <dbReference type="ARBA" id="ARBA00022895"/>
    </source>
</evidence>
<feature type="region of interest" description="Disordered" evidence="14">
    <location>
        <begin position="1"/>
        <end position="35"/>
    </location>
</feature>
<evidence type="ECO:0000256" key="13">
    <source>
        <dbReference type="ARBA" id="ARBA00025393"/>
    </source>
</evidence>
<dbReference type="EMBL" id="JAUDZG010000005">
    <property type="protein sequence ID" value="KAK3304210.1"/>
    <property type="molecule type" value="Genomic_DNA"/>
</dbReference>
<evidence type="ECO:0000256" key="12">
    <source>
        <dbReference type="ARBA" id="ARBA00023242"/>
    </source>
</evidence>
<comment type="subunit">
    <text evidence="4">Component of the EKC/KEOPS complex composed of at least BUD32, CGI121, GON7, KAE1 and PCC1; the whole complex dimerizes.</text>
</comment>
<comment type="caution">
    <text evidence="15">The sequence shown here is derived from an EMBL/GenBank/DDBJ whole genome shotgun (WGS) entry which is preliminary data.</text>
</comment>
<reference evidence="15" key="1">
    <citation type="journal article" date="2023" name="Mol. Phylogenet. Evol.">
        <title>Genome-scale phylogeny and comparative genomics of the fungal order Sordariales.</title>
        <authorList>
            <person name="Hensen N."/>
            <person name="Bonometti L."/>
            <person name="Westerberg I."/>
            <person name="Brannstrom I.O."/>
            <person name="Guillou S."/>
            <person name="Cros-Aarteil S."/>
            <person name="Calhoun S."/>
            <person name="Haridas S."/>
            <person name="Kuo A."/>
            <person name="Mondo S."/>
            <person name="Pangilinan J."/>
            <person name="Riley R."/>
            <person name="LaButti K."/>
            <person name="Andreopoulos B."/>
            <person name="Lipzen A."/>
            <person name="Chen C."/>
            <person name="Yan M."/>
            <person name="Daum C."/>
            <person name="Ng V."/>
            <person name="Clum A."/>
            <person name="Steindorff A."/>
            <person name="Ohm R.A."/>
            <person name="Martin F."/>
            <person name="Silar P."/>
            <person name="Natvig D.O."/>
            <person name="Lalanne C."/>
            <person name="Gautier V."/>
            <person name="Ament-Velasquez S.L."/>
            <person name="Kruys A."/>
            <person name="Hutchinson M.I."/>
            <person name="Powell A.J."/>
            <person name="Barry K."/>
            <person name="Miller A.N."/>
            <person name="Grigoriev I.V."/>
            <person name="Debuchy R."/>
            <person name="Gladieux P."/>
            <person name="Hiltunen Thoren M."/>
            <person name="Johannesson H."/>
        </authorList>
    </citation>
    <scope>NUCLEOTIDE SEQUENCE</scope>
    <source>
        <strain evidence="15">CBS 333.67</strain>
    </source>
</reference>
<reference evidence="15" key="2">
    <citation type="submission" date="2023-06" db="EMBL/GenBank/DDBJ databases">
        <authorList>
            <consortium name="Lawrence Berkeley National Laboratory"/>
            <person name="Mondo S.J."/>
            <person name="Hensen N."/>
            <person name="Bonometti L."/>
            <person name="Westerberg I."/>
            <person name="Brannstrom I.O."/>
            <person name="Guillou S."/>
            <person name="Cros-Aarteil S."/>
            <person name="Calhoun S."/>
            <person name="Haridas S."/>
            <person name="Kuo A."/>
            <person name="Pangilinan J."/>
            <person name="Riley R."/>
            <person name="Labutti K."/>
            <person name="Andreopoulos B."/>
            <person name="Lipzen A."/>
            <person name="Chen C."/>
            <person name="Yanf M."/>
            <person name="Daum C."/>
            <person name="Ng V."/>
            <person name="Clum A."/>
            <person name="Steindorff A."/>
            <person name="Ohm R."/>
            <person name="Martin F."/>
            <person name="Silar P."/>
            <person name="Natvig D."/>
            <person name="Lalanne C."/>
            <person name="Gautier V."/>
            <person name="Ament-Velasquez S.L."/>
            <person name="Kruys A."/>
            <person name="Hutchinson M.I."/>
            <person name="Powell A.J."/>
            <person name="Barry K."/>
            <person name="Miller A.N."/>
            <person name="Grigoriev I.V."/>
            <person name="Debuchy R."/>
            <person name="Gladieux P."/>
            <person name="Thoren M.H."/>
            <person name="Johannesson H."/>
        </authorList>
    </citation>
    <scope>NUCLEOTIDE SEQUENCE</scope>
    <source>
        <strain evidence="15">CBS 333.67</strain>
    </source>
</reference>
<dbReference type="InterPro" id="IPR014849">
    <property type="entry name" value="EKC/KEOPS_Gon7"/>
</dbReference>
<keyword evidence="9" id="KW-0805">Transcription regulation</keyword>
<dbReference type="GO" id="GO:0000781">
    <property type="term" value="C:chromosome, telomeric region"/>
    <property type="evidence" value="ECO:0007669"/>
    <property type="project" value="UniProtKB-SubCell"/>
</dbReference>
<dbReference type="GeneID" id="87888352"/>
<evidence type="ECO:0000256" key="9">
    <source>
        <dbReference type="ARBA" id="ARBA00023015"/>
    </source>
</evidence>
<sequence>MTSSQSQPTLSANYTSTGNASFTIHHPLTAPPSSTTVENKIASLAELRRSIIVLQNQINQELTARMEEDQARNSSATKANGVKKIIDDEKEEENYGEEVQDEEQQ</sequence>
<comment type="function">
    <text evidence="13">Component of the EKC/KEOPS complex that is required for the formation of a threonylcarbamoyl group on adenosine at position 37 (t(6)A37) in tRNAs that read codons beginning with adenine. The complex is probably involved in the transfer of the threonylcarbamoyl moiety of threonylcarbamoyl-AMP (TC-AMP) to the N6 group of A37. GON7 likely plays a supporting role to the catalytic subunit KAE1 in the complex. The EKC/KEOPS complex also promotes both telomere uncapping and telomere elongation. The complex is required for efficient recruitment of transcriptional coactivators.</text>
</comment>
<proteinExistence type="inferred from homology"/>
<evidence type="ECO:0000256" key="3">
    <source>
        <dbReference type="ARBA" id="ARBA00008529"/>
    </source>
</evidence>
<evidence type="ECO:0000256" key="6">
    <source>
        <dbReference type="ARBA" id="ARBA00022454"/>
    </source>
</evidence>
<dbReference type="Pfam" id="PF08738">
    <property type="entry name" value="Gon7"/>
    <property type="match status" value="1"/>
</dbReference>
<keyword evidence="16" id="KW-1185">Reference proteome</keyword>
<dbReference type="RefSeq" id="XP_062719990.1">
    <property type="nucleotide sequence ID" value="XM_062869523.1"/>
</dbReference>
<feature type="region of interest" description="Disordered" evidence="14">
    <location>
        <begin position="65"/>
        <end position="105"/>
    </location>
</feature>
<evidence type="ECO:0000256" key="1">
    <source>
        <dbReference type="ARBA" id="ARBA00004123"/>
    </source>
</evidence>
<evidence type="ECO:0000256" key="5">
    <source>
        <dbReference type="ARBA" id="ARBA00019746"/>
    </source>
</evidence>
<dbReference type="Proteomes" id="UP001273166">
    <property type="component" value="Unassembled WGS sequence"/>
</dbReference>
<evidence type="ECO:0000313" key="16">
    <source>
        <dbReference type="Proteomes" id="UP001273166"/>
    </source>
</evidence>
<protein>
    <recommendedName>
        <fullName evidence="5">EKC/KEOPS complex subunit GON7</fullName>
    </recommendedName>
</protein>
<feature type="compositionally biased region" description="Acidic residues" evidence="14">
    <location>
        <begin position="88"/>
        <end position="105"/>
    </location>
</feature>